<dbReference type="EMBL" id="FLQW01005036">
    <property type="protein sequence ID" value="SBS98174.1"/>
    <property type="molecule type" value="Genomic_DNA"/>
</dbReference>
<dbReference type="VEuPathDB" id="PlasmoDB:PmUG01_11015600"/>
<accession>A0A1A8WYX5</accession>
<feature type="transmembrane region" description="Helical" evidence="1">
    <location>
        <begin position="265"/>
        <end position="283"/>
    </location>
</feature>
<proteinExistence type="predicted"/>
<protein>
    <submittedName>
        <fullName evidence="2">Uncharacterized protein</fullName>
    </submittedName>
</protein>
<evidence type="ECO:0000256" key="1">
    <source>
        <dbReference type="SAM" id="Phobius"/>
    </source>
</evidence>
<keyword evidence="1" id="KW-0472">Membrane</keyword>
<dbReference type="AlphaFoldDB" id="A0A1A8WYX5"/>
<feature type="transmembrane region" description="Helical" evidence="1">
    <location>
        <begin position="6"/>
        <end position="27"/>
    </location>
</feature>
<feature type="transmembrane region" description="Helical" evidence="1">
    <location>
        <begin position="231"/>
        <end position="253"/>
    </location>
</feature>
<organism evidence="2 4">
    <name type="scientific">Plasmodium malariae</name>
    <dbReference type="NCBI Taxonomy" id="5858"/>
    <lineage>
        <taxon>Eukaryota</taxon>
        <taxon>Sar</taxon>
        <taxon>Alveolata</taxon>
        <taxon>Apicomplexa</taxon>
        <taxon>Aconoidasida</taxon>
        <taxon>Haemosporida</taxon>
        <taxon>Plasmodiidae</taxon>
        <taxon>Plasmodium</taxon>
        <taxon>Plasmodium (Plasmodium)</taxon>
    </lineage>
</organism>
<dbReference type="EMBL" id="LT594632">
    <property type="protein sequence ID" value="SCO92911.1"/>
    <property type="molecule type" value="Genomic_DNA"/>
</dbReference>
<dbReference type="GeneID" id="39869616"/>
<keyword evidence="5" id="KW-1185">Reference proteome</keyword>
<name>A0A1A8WYX5_PLAMA</name>
<dbReference type="RefSeq" id="XP_028862351.1">
    <property type="nucleotide sequence ID" value="XM_029005797.1"/>
</dbReference>
<dbReference type="Proteomes" id="UP000219813">
    <property type="component" value="Chromosome 11"/>
</dbReference>
<evidence type="ECO:0000313" key="3">
    <source>
        <dbReference type="EMBL" id="SCO92911.1"/>
    </source>
</evidence>
<reference evidence="3 5" key="3">
    <citation type="submission" date="2016-06" db="EMBL/GenBank/DDBJ databases">
        <authorList>
            <consortium name="Pathogen Informatics"/>
        </authorList>
    </citation>
    <scope>NUCLEOTIDE SEQUENCE [LARGE SCALE GENOMIC DNA]</scope>
</reference>
<reference evidence="4" key="1">
    <citation type="submission" date="2016-05" db="EMBL/GenBank/DDBJ databases">
        <authorList>
            <person name="Naeem Raeece"/>
        </authorList>
    </citation>
    <scope>NUCLEOTIDE SEQUENCE [LARGE SCALE GENOMIC DNA]</scope>
</reference>
<keyword evidence="1" id="KW-1133">Transmembrane helix</keyword>
<dbReference type="Proteomes" id="UP000078597">
    <property type="component" value="Unassembled WGS sequence"/>
</dbReference>
<evidence type="ECO:0000313" key="4">
    <source>
        <dbReference type="Proteomes" id="UP000078597"/>
    </source>
</evidence>
<evidence type="ECO:0000313" key="5">
    <source>
        <dbReference type="Proteomes" id="UP000219813"/>
    </source>
</evidence>
<sequence>MFLFFNIFLFIVLDCTFQFSIKCSIFLKSWSYEYNYGNVLILRNNRLLTHTQEEFIELKYENLKKKKSESTEDLNKVQQALIRFVTNYILRNILKNGELKGNISHQLGDLNIILDAVKRYITVYLKEDTLKNEKLKESLLDFIGTPNEVQMALINDVTGYMIENKIINVVLKENMPDEIVNTEELKEGIVKNEEVYVKKDETENAENTVSTIGISTKIIWKILEFRKKNKIFRIVNDVIEGLIPFIILFYVFYLEKSGSIGTSHPIIYVILSYCFLIPIYCLMKKYIYKRIKNKVEMVTKKKMEND</sequence>
<gene>
    <name evidence="3" type="primary">PmUG01_11015600</name>
    <name evidence="2" type="ORF">PMALA_062650</name>
    <name evidence="3" type="ORF">PMUG01_11015600</name>
</gene>
<keyword evidence="1" id="KW-0812">Transmembrane</keyword>
<dbReference type="KEGG" id="pmal:PMUG01_11015600"/>
<reference evidence="2" key="2">
    <citation type="submission" date="2016-05" db="EMBL/GenBank/DDBJ databases">
        <authorList>
            <person name="Lavstsen T."/>
            <person name="Jespersen J.S."/>
        </authorList>
    </citation>
    <scope>NUCLEOTIDE SEQUENCE [LARGE SCALE GENOMIC DNA]</scope>
</reference>
<evidence type="ECO:0000313" key="2">
    <source>
        <dbReference type="EMBL" id="SBS98174.1"/>
    </source>
</evidence>